<dbReference type="SUPFAM" id="SSF54768">
    <property type="entry name" value="dsRNA-binding domain-like"/>
    <property type="match status" value="1"/>
</dbReference>
<dbReference type="EMBL" id="JAXQNO010000007">
    <property type="protein sequence ID" value="KAK4794829.1"/>
    <property type="molecule type" value="Genomic_DNA"/>
</dbReference>
<keyword evidence="7" id="KW-1185">Reference proteome</keyword>
<evidence type="ECO:0000313" key="7">
    <source>
        <dbReference type="Proteomes" id="UP001346149"/>
    </source>
</evidence>
<keyword evidence="1" id="KW-0677">Repeat</keyword>
<evidence type="ECO:0000313" key="6">
    <source>
        <dbReference type="EMBL" id="KAK4794829.1"/>
    </source>
</evidence>
<name>A0AAN7LYJ0_TRANT</name>
<evidence type="ECO:0000259" key="5">
    <source>
        <dbReference type="PROSITE" id="PS50137"/>
    </source>
</evidence>
<dbReference type="SMART" id="SM00358">
    <property type="entry name" value="DSRM"/>
    <property type="match status" value="1"/>
</dbReference>
<sequence length="173" mass="19458">MPLWPIKVVLVSKRSKYRFGISVYVITINIITNWMILLIMIICNISLICFSHLHTFEIVDLWHLSKIQLQTDAQKRNLPLPTYSCEHDGPAHISRFKCKVNLDGRTFESPDCYSTLKDAEDAAARIALLAMSTTGDQEQKGTPNISTNVSSRVNAPLLPKRVNIGRVIILVPA</sequence>
<feature type="transmembrane region" description="Helical" evidence="4">
    <location>
        <begin position="21"/>
        <end position="42"/>
    </location>
</feature>
<proteinExistence type="predicted"/>
<dbReference type="Gene3D" id="3.30.160.20">
    <property type="match status" value="1"/>
</dbReference>
<dbReference type="PANTHER" id="PTHR46031">
    <property type="match status" value="1"/>
</dbReference>
<comment type="caution">
    <text evidence="6">The sequence shown here is derived from an EMBL/GenBank/DDBJ whole genome shotgun (WGS) entry which is preliminary data.</text>
</comment>
<dbReference type="GO" id="GO:0003723">
    <property type="term" value="F:RNA binding"/>
    <property type="evidence" value="ECO:0007669"/>
    <property type="project" value="UniProtKB-UniRule"/>
</dbReference>
<organism evidence="6 7">
    <name type="scientific">Trapa natans</name>
    <name type="common">Water chestnut</name>
    <dbReference type="NCBI Taxonomy" id="22666"/>
    <lineage>
        <taxon>Eukaryota</taxon>
        <taxon>Viridiplantae</taxon>
        <taxon>Streptophyta</taxon>
        <taxon>Embryophyta</taxon>
        <taxon>Tracheophyta</taxon>
        <taxon>Spermatophyta</taxon>
        <taxon>Magnoliopsida</taxon>
        <taxon>eudicotyledons</taxon>
        <taxon>Gunneridae</taxon>
        <taxon>Pentapetalae</taxon>
        <taxon>rosids</taxon>
        <taxon>malvids</taxon>
        <taxon>Myrtales</taxon>
        <taxon>Lythraceae</taxon>
        <taxon>Trapa</taxon>
    </lineage>
</organism>
<reference evidence="6 7" key="1">
    <citation type="journal article" date="2023" name="Hortic Res">
        <title>Pangenome of water caltrop reveals structural variations and asymmetric subgenome divergence after allopolyploidization.</title>
        <authorList>
            <person name="Zhang X."/>
            <person name="Chen Y."/>
            <person name="Wang L."/>
            <person name="Yuan Y."/>
            <person name="Fang M."/>
            <person name="Shi L."/>
            <person name="Lu R."/>
            <person name="Comes H.P."/>
            <person name="Ma Y."/>
            <person name="Chen Y."/>
            <person name="Huang G."/>
            <person name="Zhou Y."/>
            <person name="Zheng Z."/>
            <person name="Qiu Y."/>
        </authorList>
    </citation>
    <scope>NUCLEOTIDE SEQUENCE [LARGE SCALE GENOMIC DNA]</scope>
    <source>
        <strain evidence="6">F231</strain>
    </source>
</reference>
<keyword evidence="4" id="KW-0472">Membrane</keyword>
<evidence type="ECO:0000256" key="3">
    <source>
        <dbReference type="PROSITE-ProRule" id="PRU00266"/>
    </source>
</evidence>
<dbReference type="PROSITE" id="PS50137">
    <property type="entry name" value="DS_RBD"/>
    <property type="match status" value="1"/>
</dbReference>
<dbReference type="Proteomes" id="UP001346149">
    <property type="component" value="Unassembled WGS sequence"/>
</dbReference>
<feature type="domain" description="DRBM" evidence="5">
    <location>
        <begin position="64"/>
        <end position="133"/>
    </location>
</feature>
<dbReference type="InterPro" id="IPR014720">
    <property type="entry name" value="dsRBD_dom"/>
</dbReference>
<evidence type="ECO:0000256" key="1">
    <source>
        <dbReference type="ARBA" id="ARBA00022737"/>
    </source>
</evidence>
<evidence type="ECO:0000256" key="2">
    <source>
        <dbReference type="ARBA" id="ARBA00022884"/>
    </source>
</evidence>
<dbReference type="Pfam" id="PF00035">
    <property type="entry name" value="dsrm"/>
    <property type="match status" value="1"/>
</dbReference>
<keyword evidence="2 3" id="KW-0694">RNA-binding</keyword>
<accession>A0AAN7LYJ0</accession>
<dbReference type="PANTHER" id="PTHR46031:SF16">
    <property type="entry name" value="DOUBLE-STRANDED RNA-BINDING PROTEIN 4"/>
    <property type="match status" value="1"/>
</dbReference>
<keyword evidence="4" id="KW-0812">Transmembrane</keyword>
<keyword evidence="4" id="KW-1133">Transmembrane helix</keyword>
<gene>
    <name evidence="6" type="ORF">SAY86_012823</name>
</gene>
<dbReference type="AlphaFoldDB" id="A0AAN7LYJ0"/>
<evidence type="ECO:0000256" key="4">
    <source>
        <dbReference type="SAM" id="Phobius"/>
    </source>
</evidence>
<protein>
    <recommendedName>
        <fullName evidence="5">DRBM domain-containing protein</fullName>
    </recommendedName>
</protein>